<evidence type="ECO:0000256" key="1">
    <source>
        <dbReference type="SAM" id="MobiDB-lite"/>
    </source>
</evidence>
<evidence type="ECO:0000313" key="3">
    <source>
        <dbReference type="Proteomes" id="UP000030764"/>
    </source>
</evidence>
<proteinExistence type="predicted"/>
<organism evidence="2 3">
    <name type="scientific">Trichuris suis</name>
    <name type="common">pig whipworm</name>
    <dbReference type="NCBI Taxonomy" id="68888"/>
    <lineage>
        <taxon>Eukaryota</taxon>
        <taxon>Metazoa</taxon>
        <taxon>Ecdysozoa</taxon>
        <taxon>Nematoda</taxon>
        <taxon>Enoplea</taxon>
        <taxon>Dorylaimia</taxon>
        <taxon>Trichinellida</taxon>
        <taxon>Trichuridae</taxon>
        <taxon>Trichuris</taxon>
    </lineage>
</organism>
<dbReference type="AlphaFoldDB" id="A0A085M9N8"/>
<dbReference type="EMBL" id="KL363212">
    <property type="protein sequence ID" value="KFD53934.1"/>
    <property type="molecule type" value="Genomic_DNA"/>
</dbReference>
<dbReference type="Proteomes" id="UP000030764">
    <property type="component" value="Unassembled WGS sequence"/>
</dbReference>
<keyword evidence="3" id="KW-1185">Reference proteome</keyword>
<reference evidence="2 3" key="1">
    <citation type="journal article" date="2014" name="Nat. Genet.">
        <title>Genome and transcriptome of the porcine whipworm Trichuris suis.</title>
        <authorList>
            <person name="Jex A.R."/>
            <person name="Nejsum P."/>
            <person name="Schwarz E.M."/>
            <person name="Hu L."/>
            <person name="Young N.D."/>
            <person name="Hall R.S."/>
            <person name="Korhonen P.K."/>
            <person name="Liao S."/>
            <person name="Thamsborg S."/>
            <person name="Xia J."/>
            <person name="Xu P."/>
            <person name="Wang S."/>
            <person name="Scheerlinck J.P."/>
            <person name="Hofmann A."/>
            <person name="Sternberg P.W."/>
            <person name="Wang J."/>
            <person name="Gasser R.B."/>
        </authorList>
    </citation>
    <scope>NUCLEOTIDE SEQUENCE [LARGE SCALE GENOMIC DNA]</scope>
    <source>
        <strain evidence="2">DCEP-RM93M</strain>
    </source>
</reference>
<name>A0A085M9N8_9BILA</name>
<feature type="region of interest" description="Disordered" evidence="1">
    <location>
        <begin position="1"/>
        <end position="27"/>
    </location>
</feature>
<evidence type="ECO:0000313" key="2">
    <source>
        <dbReference type="EMBL" id="KFD53934.1"/>
    </source>
</evidence>
<sequence length="86" mass="9708">MAKNHVMKKLELENPVPSISAHSDIHPRSPRIHDLEVIFQTSMAAALTKCRNRMDVATRGDLRLSLSNLEPDIMKLAKKRQPQGSH</sequence>
<protein>
    <submittedName>
        <fullName evidence="2">Uncharacterized protein</fullName>
    </submittedName>
</protein>
<accession>A0A085M9N8</accession>
<gene>
    <name evidence="2" type="ORF">M513_05201</name>
</gene>